<comment type="caution">
    <text evidence="2">The sequence shown here is derived from an EMBL/GenBank/DDBJ whole genome shotgun (WGS) entry which is preliminary data.</text>
</comment>
<feature type="transmembrane region" description="Helical" evidence="1">
    <location>
        <begin position="127"/>
        <end position="148"/>
    </location>
</feature>
<sequence>MDVLRACLGFPKQDVFESVNVTDLPLNHAYILANTGMDEVGVYTLADDCIGCPYSLRQRLHSGLNHSWAVDAGVPSTWRLMNTAHADTLTARSGLICQFRPTLGEYGVYRLDIGECNLVPALDPINIYLPLVFWCLLLAAGYGLAAAARVMLNRRRSAEDPEQGDEKSIKPTVEVVKMPTLYVVRGLLLSTIIFLTTGGGGYTVVTRDWFGYTLAECLFYAYVWTVGVKIPTTVDQAYALGYTKCNVFTDILKRSFCLILIGTVINSTVASELTADTQGLWWPLQRMGIAYLVTATAYAVTVQKFEMDSKSILCKAIANVVSLIWCWIITGFLFAVQVIAISTFLSFNCESNLGLKNPTLDLEITDKSNSCTRHYEMTRLVNQVFMATPTTIIFVNSYYGFSKGFLGILGTIIQCMMGLKAGAVYRHHSDHGDRLMLWGIWATLFAAGGVVIAGLAVPFQFNLW</sequence>
<dbReference type="PANTHER" id="PTHR31061">
    <property type="entry name" value="LD22376P"/>
    <property type="match status" value="1"/>
</dbReference>
<name>A0ABQ7QIX1_PLUXY</name>
<protein>
    <submittedName>
        <fullName evidence="2">Uncharacterized protein</fullName>
    </submittedName>
</protein>
<dbReference type="EMBL" id="JAHIBW010000014">
    <property type="protein sequence ID" value="KAG7305127.1"/>
    <property type="molecule type" value="Genomic_DNA"/>
</dbReference>
<feature type="transmembrane region" description="Helical" evidence="1">
    <location>
        <begin position="209"/>
        <end position="230"/>
    </location>
</feature>
<gene>
    <name evidence="2" type="ORF">JYU34_010605</name>
</gene>
<feature type="transmembrane region" description="Helical" evidence="1">
    <location>
        <begin position="182"/>
        <end position="203"/>
    </location>
</feature>
<evidence type="ECO:0000313" key="2">
    <source>
        <dbReference type="EMBL" id="KAG7305127.1"/>
    </source>
</evidence>
<dbReference type="Proteomes" id="UP000823941">
    <property type="component" value="Chromosome 14"/>
</dbReference>
<keyword evidence="1" id="KW-0812">Transmembrane</keyword>
<feature type="transmembrane region" description="Helical" evidence="1">
    <location>
        <begin position="312"/>
        <end position="345"/>
    </location>
</feature>
<evidence type="ECO:0000313" key="3">
    <source>
        <dbReference type="Proteomes" id="UP000823941"/>
    </source>
</evidence>
<evidence type="ECO:0000256" key="1">
    <source>
        <dbReference type="SAM" id="Phobius"/>
    </source>
</evidence>
<proteinExistence type="predicted"/>
<organism evidence="2 3">
    <name type="scientific">Plutella xylostella</name>
    <name type="common">Diamondback moth</name>
    <name type="synonym">Plutella maculipennis</name>
    <dbReference type="NCBI Taxonomy" id="51655"/>
    <lineage>
        <taxon>Eukaryota</taxon>
        <taxon>Metazoa</taxon>
        <taxon>Ecdysozoa</taxon>
        <taxon>Arthropoda</taxon>
        <taxon>Hexapoda</taxon>
        <taxon>Insecta</taxon>
        <taxon>Pterygota</taxon>
        <taxon>Neoptera</taxon>
        <taxon>Endopterygota</taxon>
        <taxon>Lepidoptera</taxon>
        <taxon>Glossata</taxon>
        <taxon>Ditrysia</taxon>
        <taxon>Yponomeutoidea</taxon>
        <taxon>Plutellidae</taxon>
        <taxon>Plutella</taxon>
    </lineage>
</organism>
<accession>A0ABQ7QIX1</accession>
<reference evidence="2 3" key="1">
    <citation type="submission" date="2021-06" db="EMBL/GenBank/DDBJ databases">
        <title>A haploid diamondback moth (Plutella xylostella L.) genome assembly resolves 31 chromosomes and identifies a diamide resistance mutation.</title>
        <authorList>
            <person name="Ward C.M."/>
            <person name="Perry K.D."/>
            <person name="Baker G."/>
            <person name="Powis K."/>
            <person name="Heckel D.G."/>
            <person name="Baxter S.W."/>
        </authorList>
    </citation>
    <scope>NUCLEOTIDE SEQUENCE [LARGE SCALE GENOMIC DNA]</scope>
    <source>
        <strain evidence="2 3">LV</strain>
        <tissue evidence="2">Single pupa</tissue>
    </source>
</reference>
<feature type="transmembrane region" description="Helical" evidence="1">
    <location>
        <begin position="251"/>
        <end position="269"/>
    </location>
</feature>
<keyword evidence="3" id="KW-1185">Reference proteome</keyword>
<keyword evidence="1" id="KW-0472">Membrane</keyword>
<keyword evidence="1" id="KW-1133">Transmembrane helix</keyword>
<feature type="transmembrane region" description="Helical" evidence="1">
    <location>
        <begin position="435"/>
        <end position="461"/>
    </location>
</feature>
<dbReference type="PANTHER" id="PTHR31061:SF24">
    <property type="entry name" value="LD22376P"/>
    <property type="match status" value="1"/>
</dbReference>
<feature type="transmembrane region" description="Helical" evidence="1">
    <location>
        <begin position="281"/>
        <end position="300"/>
    </location>
</feature>